<keyword evidence="3" id="KW-1185">Reference proteome</keyword>
<comment type="caution">
    <text evidence="2">The sequence shown here is derived from an EMBL/GenBank/DDBJ whole genome shotgun (WGS) entry which is preliminary data.</text>
</comment>
<evidence type="ECO:0000256" key="1">
    <source>
        <dbReference type="SAM" id="MobiDB-lite"/>
    </source>
</evidence>
<feature type="region of interest" description="Disordered" evidence="1">
    <location>
        <begin position="1"/>
        <end position="24"/>
    </location>
</feature>
<evidence type="ECO:0000313" key="2">
    <source>
        <dbReference type="EMBL" id="GLL07357.1"/>
    </source>
</evidence>
<dbReference type="Proteomes" id="UP001143480">
    <property type="component" value="Unassembled WGS sequence"/>
</dbReference>
<accession>A0A9W6KUA6</accession>
<reference evidence="2" key="2">
    <citation type="submission" date="2023-01" db="EMBL/GenBank/DDBJ databases">
        <authorList>
            <person name="Sun Q."/>
            <person name="Evtushenko L."/>
        </authorList>
    </citation>
    <scope>NUCLEOTIDE SEQUENCE</scope>
    <source>
        <strain evidence="2">VKM Ac-1321</strain>
    </source>
</reference>
<proteinExistence type="predicted"/>
<organism evidence="2 3">
    <name type="scientific">Dactylosporangium matsuzakiense</name>
    <dbReference type="NCBI Taxonomy" id="53360"/>
    <lineage>
        <taxon>Bacteria</taxon>
        <taxon>Bacillati</taxon>
        <taxon>Actinomycetota</taxon>
        <taxon>Actinomycetes</taxon>
        <taxon>Micromonosporales</taxon>
        <taxon>Micromonosporaceae</taxon>
        <taxon>Dactylosporangium</taxon>
    </lineage>
</organism>
<gene>
    <name evidence="2" type="ORF">GCM10017581_091090</name>
</gene>
<name>A0A9W6KUA6_9ACTN</name>
<dbReference type="EMBL" id="BSFP01000093">
    <property type="protein sequence ID" value="GLL07357.1"/>
    <property type="molecule type" value="Genomic_DNA"/>
</dbReference>
<dbReference type="AlphaFoldDB" id="A0A9W6KUA6"/>
<protein>
    <submittedName>
        <fullName evidence="2">Uncharacterized protein</fullName>
    </submittedName>
</protein>
<sequence>MHRVDGDCGDGHDGRNLDDGDRGGWERCGWDGRGEGGWGGRSGSGAKWQVSTSHGGAAFLCLRCAVVV</sequence>
<reference evidence="2" key="1">
    <citation type="journal article" date="2014" name="Int. J. Syst. Evol. Microbiol.">
        <title>Complete genome sequence of Corynebacterium casei LMG S-19264T (=DSM 44701T), isolated from a smear-ripened cheese.</title>
        <authorList>
            <consortium name="US DOE Joint Genome Institute (JGI-PGF)"/>
            <person name="Walter F."/>
            <person name="Albersmeier A."/>
            <person name="Kalinowski J."/>
            <person name="Ruckert C."/>
        </authorList>
    </citation>
    <scope>NUCLEOTIDE SEQUENCE</scope>
    <source>
        <strain evidence="2">VKM Ac-1321</strain>
    </source>
</reference>
<evidence type="ECO:0000313" key="3">
    <source>
        <dbReference type="Proteomes" id="UP001143480"/>
    </source>
</evidence>